<keyword evidence="14" id="KW-1185">Reference proteome</keyword>
<dbReference type="GO" id="GO:0006826">
    <property type="term" value="P:iron ion transport"/>
    <property type="evidence" value="ECO:0007669"/>
    <property type="project" value="UniProtKB-KW"/>
</dbReference>
<reference evidence="13 14" key="1">
    <citation type="submission" date="2020-02" db="EMBL/GenBank/DDBJ databases">
        <title>Albibacoteraceae fam. nov., the first described family within the subdivision 4 Verrucomicrobia.</title>
        <authorList>
            <person name="Xi F."/>
        </authorList>
    </citation>
    <scope>NUCLEOTIDE SEQUENCE [LARGE SCALE GENOMIC DNA]</scope>
    <source>
        <strain evidence="13 14">CK1056</strain>
    </source>
</reference>
<evidence type="ECO:0000256" key="2">
    <source>
        <dbReference type="ARBA" id="ARBA00022448"/>
    </source>
</evidence>
<keyword evidence="9" id="KW-0472">Membrane</keyword>
<organism evidence="13 14">
    <name type="scientific">Oceanipulchritudo coccoides</name>
    <dbReference type="NCBI Taxonomy" id="2706888"/>
    <lineage>
        <taxon>Bacteria</taxon>
        <taxon>Pseudomonadati</taxon>
        <taxon>Verrucomicrobiota</taxon>
        <taxon>Opitutia</taxon>
        <taxon>Puniceicoccales</taxon>
        <taxon>Oceanipulchritudinaceae</taxon>
        <taxon>Oceanipulchritudo</taxon>
    </lineage>
</organism>
<dbReference type="Gene3D" id="2.40.170.20">
    <property type="entry name" value="TonB-dependent receptor, beta-barrel domain"/>
    <property type="match status" value="2"/>
</dbReference>
<proteinExistence type="predicted"/>
<name>A0A6B2M4N7_9BACT</name>
<evidence type="ECO:0000259" key="12">
    <source>
        <dbReference type="Pfam" id="PF07715"/>
    </source>
</evidence>
<dbReference type="Proteomes" id="UP000478417">
    <property type="component" value="Unassembled WGS sequence"/>
</dbReference>
<evidence type="ECO:0000313" key="13">
    <source>
        <dbReference type="EMBL" id="NDV62805.1"/>
    </source>
</evidence>
<dbReference type="Pfam" id="PF07715">
    <property type="entry name" value="Plug"/>
    <property type="match status" value="1"/>
</dbReference>
<keyword evidence="2" id="KW-0813">Transport</keyword>
<dbReference type="PANTHER" id="PTHR32552">
    <property type="entry name" value="FERRICHROME IRON RECEPTOR-RELATED"/>
    <property type="match status" value="1"/>
</dbReference>
<evidence type="ECO:0000256" key="9">
    <source>
        <dbReference type="ARBA" id="ARBA00023136"/>
    </source>
</evidence>
<dbReference type="InterPro" id="IPR039426">
    <property type="entry name" value="TonB-dep_rcpt-like"/>
</dbReference>
<keyword evidence="10" id="KW-0998">Cell outer membrane</keyword>
<evidence type="ECO:0000256" key="3">
    <source>
        <dbReference type="ARBA" id="ARBA00022452"/>
    </source>
</evidence>
<keyword evidence="13" id="KW-0675">Receptor</keyword>
<dbReference type="InterPro" id="IPR012910">
    <property type="entry name" value="Plug_dom"/>
</dbReference>
<evidence type="ECO:0000256" key="6">
    <source>
        <dbReference type="ARBA" id="ARBA00023004"/>
    </source>
</evidence>
<dbReference type="InterPro" id="IPR036942">
    <property type="entry name" value="Beta-barrel_TonB_sf"/>
</dbReference>
<keyword evidence="8" id="KW-0798">TonB box</keyword>
<keyword evidence="11" id="KW-0732">Signal</keyword>
<evidence type="ECO:0000313" key="14">
    <source>
        <dbReference type="Proteomes" id="UP000478417"/>
    </source>
</evidence>
<dbReference type="AlphaFoldDB" id="A0A6B2M4N7"/>
<keyword evidence="3" id="KW-1134">Transmembrane beta strand</keyword>
<dbReference type="PANTHER" id="PTHR32552:SF81">
    <property type="entry name" value="TONB-DEPENDENT OUTER MEMBRANE RECEPTOR"/>
    <property type="match status" value="1"/>
</dbReference>
<dbReference type="SUPFAM" id="SSF56935">
    <property type="entry name" value="Porins"/>
    <property type="match status" value="2"/>
</dbReference>
<keyword evidence="6" id="KW-0408">Iron</keyword>
<comment type="caution">
    <text evidence="13">The sequence shown here is derived from an EMBL/GenBank/DDBJ whole genome shotgun (WGS) entry which is preliminary data.</text>
</comment>
<evidence type="ECO:0000256" key="1">
    <source>
        <dbReference type="ARBA" id="ARBA00004571"/>
    </source>
</evidence>
<evidence type="ECO:0000256" key="10">
    <source>
        <dbReference type="ARBA" id="ARBA00023237"/>
    </source>
</evidence>
<evidence type="ECO:0000256" key="11">
    <source>
        <dbReference type="SAM" id="SignalP"/>
    </source>
</evidence>
<protein>
    <submittedName>
        <fullName evidence="13">TonB-dependent receptor plug domain-containing protein</fullName>
    </submittedName>
</protein>
<feature type="chain" id="PRO_5025338661" evidence="11">
    <location>
        <begin position="29"/>
        <end position="1197"/>
    </location>
</feature>
<accession>A0A6B2M4N7</accession>
<keyword evidence="5" id="KW-0812">Transmembrane</keyword>
<sequence length="1197" mass="134964">MKMKAELPRLSLPLLMALLVLATNVTTAQDAVVEDEADDDVFDLSPFVVEEDGNVGYTATQTLGGTRIRTQLEDVAASVSVITADFLEDTGATDNQSLLQYTANTEVGGVDGNFGGAGDGPGVYESFGNPSNETRVRGLAAADNTRNYFLSDIPWDVYIVERVDIQRGPNAILFGFGSPAGIINTGLIKPQMADKYKIQVMTDSNDSIRGNFDFNKVILENELAVRVAGVKEREKFRQDPAFENDERIWAGAEWQPDFLKKKWSRTTFNIYYEDGSIDSNYPRTITPIDRISPWFRPVRTVENDLTSPFNPEGGVGRQFFTASQLWNNRLPPTPNAGQIYSYYEDGSPNPYHIPSLGSFGAVYGGPAGFVADPATGVVTNSQILQYREKNGLGPDGQIDGKIDGNYFEQPSSIDTFNEFARKAGLPFAEFGQYKQKTFTDRSVFDFYNNLLDGPNKEEGQEFDNLNISWRQTFLDNKFGFELSKDKQSYYNYSTRLLVDDRQAILVDVTETLIDGTPNPNVGRPFISDSGQFGNWSYERDRDVTRFTAFAEHDFNDYKDSFLNRLLGRQNLTFLLSREEAETRNLSWQMFAMGQDYRDFMGNPSIVDNVNAFSPVVYLGPSVIGADSVSDVQIQPLKSRIQIPDEVSIRFWDDTWNAPSVNPGDSWQHPGGYLSTQSENPANYVGWNERSFSIEKVGPRNPEALARAGSLTRGIVDSEALVLQNYFWDGAVVGTYGWRRDEVRAYNTNAYINPVTQRAEIEKMVLPSSPNNEWEQETSSWSAVVHLHRLPWFMDILPINVSLYYNESENFQPNANRLDLFGRAHDPAIGDTVDRSVLLQTKDGKYSLKATHYTTKVTNASSDYLYGQWFLGNFQAWGENWKNIFELDTIQGTDGTGRTIFNTYAPRAGQTQADARAEEAAAVEGWKQHIENLRALSAELTGNPDAFDQAYQLDRSNTTYNGITVTEPAGFTITEDVESEGWEFEFTARPTKDWDITFNASKVESTRTNWGDEALIRYIDLVNDDLNNTDAGMLRIYGGWPSAPTALTEWNSILNGNYQFRKQLEGNPAPEIRKWRFNLVTNYHFVDGFLSGINIGGGYRWQDKVIIGFEPEYTDESMTSMVYNLDKPYYGPSESNIDLWIGYYKRIGDWLDWHVQLNVRNVFADKDLIPINTHPDGTVGAWRLGAATTWTITNTFTW</sequence>
<gene>
    <name evidence="13" type="ORF">G0Q06_10115</name>
</gene>
<comment type="subcellular location">
    <subcellularLocation>
        <location evidence="1">Cell outer membrane</location>
        <topology evidence="1">Multi-pass membrane protein</topology>
    </subcellularLocation>
</comment>
<dbReference type="EMBL" id="JAAGNX010000002">
    <property type="protein sequence ID" value="NDV62805.1"/>
    <property type="molecule type" value="Genomic_DNA"/>
</dbReference>
<dbReference type="GO" id="GO:0009279">
    <property type="term" value="C:cell outer membrane"/>
    <property type="evidence" value="ECO:0007669"/>
    <property type="project" value="UniProtKB-SubCell"/>
</dbReference>
<keyword evidence="7" id="KW-0406">Ion transport</keyword>
<evidence type="ECO:0000256" key="5">
    <source>
        <dbReference type="ARBA" id="ARBA00022692"/>
    </source>
</evidence>
<evidence type="ECO:0000256" key="8">
    <source>
        <dbReference type="ARBA" id="ARBA00023077"/>
    </source>
</evidence>
<feature type="signal peptide" evidence="11">
    <location>
        <begin position="1"/>
        <end position="28"/>
    </location>
</feature>
<evidence type="ECO:0000256" key="4">
    <source>
        <dbReference type="ARBA" id="ARBA00022496"/>
    </source>
</evidence>
<evidence type="ECO:0000256" key="7">
    <source>
        <dbReference type="ARBA" id="ARBA00023065"/>
    </source>
</evidence>
<keyword evidence="4" id="KW-0410">Iron transport</keyword>
<feature type="domain" description="TonB-dependent receptor plug" evidence="12">
    <location>
        <begin position="72"/>
        <end position="182"/>
    </location>
</feature>